<dbReference type="Gene3D" id="1.25.40.10">
    <property type="entry name" value="Tetratricopeptide repeat domain"/>
    <property type="match status" value="4"/>
</dbReference>
<comment type="similarity">
    <text evidence="1">Belongs to the PPR family. PCMP-H subfamily.</text>
</comment>
<feature type="repeat" description="PPR" evidence="3">
    <location>
        <begin position="359"/>
        <end position="393"/>
    </location>
</feature>
<accession>A0A7J7L7E9</accession>
<feature type="repeat" description="PPR" evidence="3">
    <location>
        <begin position="130"/>
        <end position="164"/>
    </location>
</feature>
<organism evidence="4 5">
    <name type="scientific">Kingdonia uniflora</name>
    <dbReference type="NCBI Taxonomy" id="39325"/>
    <lineage>
        <taxon>Eukaryota</taxon>
        <taxon>Viridiplantae</taxon>
        <taxon>Streptophyta</taxon>
        <taxon>Embryophyta</taxon>
        <taxon>Tracheophyta</taxon>
        <taxon>Spermatophyta</taxon>
        <taxon>Magnoliopsida</taxon>
        <taxon>Ranunculales</taxon>
        <taxon>Circaeasteraceae</taxon>
        <taxon>Kingdonia</taxon>
    </lineage>
</organism>
<gene>
    <name evidence="4" type="ORF">GIB67_022524</name>
</gene>
<sequence length="561" mass="63877">MPDRDILTWTTLISGYVKCGFIKDARDLFDEPHAKKDVVTWTALINGYVRLKQIAEAEKLFDRMPERNVVTWNTMVSGYAHNGRMEKAFELFGRMPERNVFSWNTIITALAQSGRVVEAKRFFDEMPERDVVSWTAMVAGLSQNGKIDEARDLFNRMPERNVVSWNAMVTGYAQNLRLDEALDIFEWMPERDLPSWNTMITGFIQNGEIKRAYNLFKEMKERNVVTWTTMITGYVQDGESEEAMKLFSRMQASGVSPNEGTFVNVLSACSNLAGLGEGKQIHQMISKTIYQKSEIIESALISMYSKCGELGIARDIFDRSSKRDLVSWSGMIAAYAHHGDGKEGILLMEEMRKLEIKPDEVTYIGLLSACSHSGLLNEGLKYFDELVRDRSIKVREEHYTCLVDLCGRAGRLDKAFEVIKQLEIKPTSFLWGALLGGCNVHGNIEIGNLAAKNFLEVEPDNACTYLLLSNMYATAGKWREAATMRLKMKDKKLKKQPGCSWIEVDNRFHVFVVGDKSHSQSKLIYSLLQNLHGKIKRVGYLPHKEYSMEDQLTESAAFEKF</sequence>
<feature type="repeat" description="PPR" evidence="3">
    <location>
        <begin position="223"/>
        <end position="257"/>
    </location>
</feature>
<dbReference type="InterPro" id="IPR046848">
    <property type="entry name" value="E_motif"/>
</dbReference>
<dbReference type="Pfam" id="PF20431">
    <property type="entry name" value="E_motif"/>
    <property type="match status" value="1"/>
</dbReference>
<feature type="repeat" description="PPR" evidence="3">
    <location>
        <begin position="37"/>
        <end position="67"/>
    </location>
</feature>
<dbReference type="Pfam" id="PF13041">
    <property type="entry name" value="PPR_2"/>
    <property type="match status" value="3"/>
</dbReference>
<dbReference type="Pfam" id="PF01535">
    <property type="entry name" value="PPR"/>
    <property type="match status" value="7"/>
</dbReference>
<reference evidence="4 5" key="1">
    <citation type="journal article" date="2020" name="IScience">
        <title>Genome Sequencing of the Endangered Kingdonia uniflora (Circaeasteraceae, Ranunculales) Reveals Potential Mechanisms of Evolutionary Specialization.</title>
        <authorList>
            <person name="Sun Y."/>
            <person name="Deng T."/>
            <person name="Zhang A."/>
            <person name="Moore M.J."/>
            <person name="Landis J.B."/>
            <person name="Lin N."/>
            <person name="Zhang H."/>
            <person name="Zhang X."/>
            <person name="Huang J."/>
            <person name="Zhang X."/>
            <person name="Sun H."/>
            <person name="Wang H."/>
        </authorList>
    </citation>
    <scope>NUCLEOTIDE SEQUENCE [LARGE SCALE GENOMIC DNA]</scope>
    <source>
        <strain evidence="4">TB1705</strain>
        <tissue evidence="4">Leaf</tissue>
    </source>
</reference>
<dbReference type="EMBL" id="JACGCM010002569">
    <property type="protein sequence ID" value="KAF6138490.1"/>
    <property type="molecule type" value="Genomic_DNA"/>
</dbReference>
<dbReference type="GO" id="GO:0099402">
    <property type="term" value="P:plant organ development"/>
    <property type="evidence" value="ECO:0007669"/>
    <property type="project" value="UniProtKB-ARBA"/>
</dbReference>
<protein>
    <recommendedName>
        <fullName evidence="6">Pentatricopeptide repeat-containing protein</fullName>
    </recommendedName>
</protein>
<dbReference type="FunFam" id="1.25.40.10:FF:000158">
    <property type="entry name" value="pentatricopeptide repeat-containing protein At2g33680"/>
    <property type="match status" value="1"/>
</dbReference>
<dbReference type="PANTHER" id="PTHR47926">
    <property type="entry name" value="PENTATRICOPEPTIDE REPEAT-CONTAINING PROTEIN"/>
    <property type="match status" value="1"/>
</dbReference>
<feature type="repeat" description="PPR" evidence="3">
    <location>
        <begin position="5"/>
        <end position="35"/>
    </location>
</feature>
<feature type="repeat" description="PPR" evidence="3">
    <location>
        <begin position="68"/>
        <end position="102"/>
    </location>
</feature>
<evidence type="ECO:0008006" key="6">
    <source>
        <dbReference type="Google" id="ProtNLM"/>
    </source>
</evidence>
<dbReference type="SUPFAM" id="SSF48452">
    <property type="entry name" value="TPR-like"/>
    <property type="match status" value="1"/>
</dbReference>
<dbReference type="AlphaFoldDB" id="A0A7J7L7E9"/>
<dbReference type="FunFam" id="1.25.40.10:FF:000125">
    <property type="entry name" value="Pentatricopeptide repeat-containing protein"/>
    <property type="match status" value="2"/>
</dbReference>
<evidence type="ECO:0000313" key="4">
    <source>
        <dbReference type="EMBL" id="KAF6138490.1"/>
    </source>
</evidence>
<evidence type="ECO:0000256" key="1">
    <source>
        <dbReference type="ARBA" id="ARBA00006643"/>
    </source>
</evidence>
<dbReference type="PROSITE" id="PS51375">
    <property type="entry name" value="PPR"/>
    <property type="match status" value="8"/>
</dbReference>
<dbReference type="NCBIfam" id="TIGR00756">
    <property type="entry name" value="PPR"/>
    <property type="match status" value="10"/>
</dbReference>
<name>A0A7J7L7E9_9MAGN</name>
<keyword evidence="2" id="KW-0677">Repeat</keyword>
<comment type="caution">
    <text evidence="4">The sequence shown here is derived from an EMBL/GenBank/DDBJ whole genome shotgun (WGS) entry which is preliminary data.</text>
</comment>
<evidence type="ECO:0000256" key="2">
    <source>
        <dbReference type="ARBA" id="ARBA00022737"/>
    </source>
</evidence>
<dbReference type="GO" id="GO:0009451">
    <property type="term" value="P:RNA modification"/>
    <property type="evidence" value="ECO:0007669"/>
    <property type="project" value="InterPro"/>
</dbReference>
<evidence type="ECO:0000256" key="3">
    <source>
        <dbReference type="PROSITE-ProRule" id="PRU00708"/>
    </source>
</evidence>
<dbReference type="GO" id="GO:0003723">
    <property type="term" value="F:RNA binding"/>
    <property type="evidence" value="ECO:0007669"/>
    <property type="project" value="InterPro"/>
</dbReference>
<dbReference type="InterPro" id="IPR011990">
    <property type="entry name" value="TPR-like_helical_dom_sf"/>
</dbReference>
<dbReference type="InterPro" id="IPR046960">
    <property type="entry name" value="PPR_At4g14850-like_plant"/>
</dbReference>
<feature type="repeat" description="PPR" evidence="3">
    <location>
        <begin position="324"/>
        <end position="358"/>
    </location>
</feature>
<dbReference type="OrthoDB" id="185373at2759"/>
<dbReference type="Proteomes" id="UP000541444">
    <property type="component" value="Unassembled WGS sequence"/>
</dbReference>
<evidence type="ECO:0000313" key="5">
    <source>
        <dbReference type="Proteomes" id="UP000541444"/>
    </source>
</evidence>
<feature type="repeat" description="PPR" evidence="3">
    <location>
        <begin position="192"/>
        <end position="222"/>
    </location>
</feature>
<dbReference type="InterPro" id="IPR002885">
    <property type="entry name" value="PPR_rpt"/>
</dbReference>
<dbReference type="PANTHER" id="PTHR47926:SF373">
    <property type="entry name" value="TETRATRICOPEPTIDE-LIKE HELICAL DOMAIN SUPERFAMILY, DYW DOMAIN-CONTAINING PROTEIN"/>
    <property type="match status" value="1"/>
</dbReference>
<keyword evidence="5" id="KW-1185">Reference proteome</keyword>
<proteinExistence type="inferred from homology"/>
<dbReference type="FunFam" id="1.25.40.10:FF:000333">
    <property type="entry name" value="Pentatricopeptide repeat-containing protein"/>
    <property type="match status" value="1"/>
</dbReference>